<dbReference type="GO" id="GO:0047045">
    <property type="term" value="F:testosterone dehydrogenase (NADP+) activity"/>
    <property type="evidence" value="ECO:0000318"/>
    <property type="project" value="GO_Central"/>
</dbReference>
<protein>
    <submittedName>
        <fullName evidence="6">Hydroxysteroid 17-beta dehydrogenase 3</fullName>
    </submittedName>
</protein>
<dbReference type="PROSITE" id="PS00061">
    <property type="entry name" value="ADH_SHORT"/>
    <property type="match status" value="1"/>
</dbReference>
<evidence type="ECO:0000256" key="4">
    <source>
        <dbReference type="ARBA" id="ARBA00023002"/>
    </source>
</evidence>
<keyword evidence="7" id="KW-1185">Reference proteome</keyword>
<sequence length="308" mass="34152">MGEFQQHLLTVLGSIVCLVFLVKSLRFLKYVFPYIRSTLPPTFFQSMGEWAVITGAGDGIGRAYSIELAKRGLNIVLISRTFQKMQRVALDIEQTTGQRVKIIQADFTKMDIYSDIEKSLQGLEVGILVNNVGMLQTSIPCHFLDAPDNDQYNNKMLFILFCLFFRQKGLILNISSAVGTFPCPLYAIYSASKAFGCTFSKALQAEYNTKGIIIQAVTPYSVSTPMTKWSKPNLINKTAEDFVRESLEYVTLGDETFGCLAHEILGTYCTHVLLAGRVVAGGGSAAPQFFQKLKLICLECPLKFIDGA</sequence>
<keyword evidence="3" id="KW-0443">Lipid metabolism</keyword>
<dbReference type="PRINTS" id="PR00081">
    <property type="entry name" value="GDHRDH"/>
</dbReference>
<dbReference type="GO" id="GO:0006694">
    <property type="term" value="P:steroid biosynthetic process"/>
    <property type="evidence" value="ECO:0000318"/>
    <property type="project" value="GO_Central"/>
</dbReference>
<dbReference type="GO" id="GO:0006702">
    <property type="term" value="P:androgen biosynthetic process"/>
    <property type="evidence" value="ECO:0007669"/>
    <property type="project" value="Ensembl"/>
</dbReference>
<keyword evidence="3" id="KW-0752">Steroid biosynthesis</keyword>
<reference evidence="6 7" key="1">
    <citation type="submission" date="2009-12" db="EMBL/GenBank/DDBJ databases">
        <title>The Genome Sequence of Anolis carolinensis (Green Anole Lizard).</title>
        <authorList>
            <consortium name="The Genome Sequencing Platform"/>
            <person name="Di Palma F."/>
            <person name="Alfoldi J."/>
            <person name="Heiman D."/>
            <person name="Young S."/>
            <person name="Grabherr M."/>
            <person name="Johnson J."/>
            <person name="Lander E.S."/>
            <person name="Lindblad-Toh K."/>
        </authorList>
    </citation>
    <scope>NUCLEOTIDE SEQUENCE [LARGE SCALE GENOMIC DNA]</scope>
    <source>
        <strain evidence="6 7">JBL SC #1</strain>
    </source>
</reference>
<dbReference type="Ensembl" id="ENSACAT00000043727.1">
    <property type="protein sequence ID" value="ENSACAP00000037255.1"/>
    <property type="gene ID" value="ENSACAG00000038601.1"/>
</dbReference>
<dbReference type="FunFam" id="3.40.50.720:FF:000137">
    <property type="entry name" value="Hydroxysteroid (17-beta) dehydrogenase 3"/>
    <property type="match status" value="1"/>
</dbReference>
<reference evidence="6" key="2">
    <citation type="submission" date="2025-08" db="UniProtKB">
        <authorList>
            <consortium name="Ensembl"/>
        </authorList>
    </citation>
    <scope>IDENTIFICATION</scope>
</reference>
<organism evidence="6 7">
    <name type="scientific">Anolis carolinensis</name>
    <name type="common">Green anole</name>
    <name type="synonym">American chameleon</name>
    <dbReference type="NCBI Taxonomy" id="28377"/>
    <lineage>
        <taxon>Eukaryota</taxon>
        <taxon>Metazoa</taxon>
        <taxon>Chordata</taxon>
        <taxon>Craniata</taxon>
        <taxon>Vertebrata</taxon>
        <taxon>Euteleostomi</taxon>
        <taxon>Lepidosauria</taxon>
        <taxon>Squamata</taxon>
        <taxon>Bifurcata</taxon>
        <taxon>Unidentata</taxon>
        <taxon>Episquamata</taxon>
        <taxon>Toxicofera</taxon>
        <taxon>Iguania</taxon>
        <taxon>Dactyloidae</taxon>
        <taxon>Anolis</taxon>
    </lineage>
</organism>
<keyword evidence="3" id="KW-0444">Lipid biosynthesis</keyword>
<dbReference type="InterPro" id="IPR036291">
    <property type="entry name" value="NAD(P)-bd_dom_sf"/>
</dbReference>
<dbReference type="GO" id="GO:0005783">
    <property type="term" value="C:endoplasmic reticulum"/>
    <property type="evidence" value="ECO:0000318"/>
    <property type="project" value="GO_Central"/>
</dbReference>
<dbReference type="PANTHER" id="PTHR43899">
    <property type="entry name" value="RH59310P"/>
    <property type="match status" value="1"/>
</dbReference>
<evidence type="ECO:0000256" key="2">
    <source>
        <dbReference type="ARBA" id="ARBA00022857"/>
    </source>
</evidence>
<proteinExistence type="inferred from homology"/>
<dbReference type="GeneTree" id="ENSGT00940000160266"/>
<evidence type="ECO:0000256" key="1">
    <source>
        <dbReference type="ARBA" id="ARBA00004240"/>
    </source>
</evidence>
<reference evidence="6" key="3">
    <citation type="submission" date="2025-09" db="UniProtKB">
        <authorList>
            <consortium name="Ensembl"/>
        </authorList>
    </citation>
    <scope>IDENTIFICATION</scope>
</reference>
<dbReference type="Gene3D" id="3.40.50.720">
    <property type="entry name" value="NAD(P)-binding Rossmann-like Domain"/>
    <property type="match status" value="1"/>
</dbReference>
<dbReference type="InterPro" id="IPR002347">
    <property type="entry name" value="SDR_fam"/>
</dbReference>
<dbReference type="InParanoid" id="A0A803TPW5"/>
<keyword evidence="2" id="KW-0521">NADP</keyword>
<keyword evidence="4" id="KW-0560">Oxidoreductase</keyword>
<dbReference type="InterPro" id="IPR051019">
    <property type="entry name" value="VLCFA-Steroid_DH"/>
</dbReference>
<evidence type="ECO:0000313" key="6">
    <source>
        <dbReference type="Ensembl" id="ENSACAP00000037255.1"/>
    </source>
</evidence>
<comment type="subcellular location">
    <subcellularLocation>
        <location evidence="1">Endoplasmic reticulum</location>
    </subcellularLocation>
</comment>
<comment type="similarity">
    <text evidence="5">Belongs to the short-chain dehydrogenases/reductases (SDR) family.</text>
</comment>
<dbReference type="FunCoup" id="A0A803TPW5">
    <property type="interactions" value="4"/>
</dbReference>
<dbReference type="Pfam" id="PF00106">
    <property type="entry name" value="adh_short"/>
    <property type="match status" value="1"/>
</dbReference>
<evidence type="ECO:0000256" key="3">
    <source>
        <dbReference type="ARBA" id="ARBA00022955"/>
    </source>
</evidence>
<dbReference type="PRINTS" id="PR00080">
    <property type="entry name" value="SDRFAMILY"/>
</dbReference>
<dbReference type="AlphaFoldDB" id="A0A803TPW5"/>
<dbReference type="InterPro" id="IPR020904">
    <property type="entry name" value="Sc_DH/Rdtase_CS"/>
</dbReference>
<dbReference type="CDD" id="cd05356">
    <property type="entry name" value="17beta-HSD1_like_SDR_c"/>
    <property type="match status" value="1"/>
</dbReference>
<evidence type="ECO:0000256" key="5">
    <source>
        <dbReference type="RuleBase" id="RU000363"/>
    </source>
</evidence>
<dbReference type="SUPFAM" id="SSF51735">
    <property type="entry name" value="NAD(P)-binding Rossmann-fold domains"/>
    <property type="match status" value="1"/>
</dbReference>
<dbReference type="PIRSF" id="PIRSF000126">
    <property type="entry name" value="11-beta-HSD1"/>
    <property type="match status" value="1"/>
</dbReference>
<evidence type="ECO:0000313" key="7">
    <source>
        <dbReference type="Proteomes" id="UP000001646"/>
    </source>
</evidence>
<accession>A0A803TPW5</accession>
<dbReference type="PANTHER" id="PTHR43899:SF7">
    <property type="entry name" value="17-BETA-HYDROXYSTEROID DEHYDROGENASE TYPE 3"/>
    <property type="match status" value="1"/>
</dbReference>
<dbReference type="GO" id="GO:0005789">
    <property type="term" value="C:endoplasmic reticulum membrane"/>
    <property type="evidence" value="ECO:0007669"/>
    <property type="project" value="Ensembl"/>
</dbReference>
<gene>
    <name evidence="6" type="primary">HSD17B3</name>
</gene>
<name>A0A803TPW5_ANOCA</name>
<dbReference type="Proteomes" id="UP000001646">
    <property type="component" value="Chromosome 2"/>
</dbReference>